<dbReference type="EMBL" id="BART01026171">
    <property type="protein sequence ID" value="GAG93677.1"/>
    <property type="molecule type" value="Genomic_DNA"/>
</dbReference>
<dbReference type="InterPro" id="IPR017900">
    <property type="entry name" value="4Fe4S_Fe_S_CS"/>
</dbReference>
<evidence type="ECO:0000313" key="2">
    <source>
        <dbReference type="EMBL" id="GAG93677.1"/>
    </source>
</evidence>
<dbReference type="SUPFAM" id="SSF54862">
    <property type="entry name" value="4Fe-4S ferredoxins"/>
    <property type="match status" value="1"/>
</dbReference>
<feature type="non-terminal residue" evidence="2">
    <location>
        <position position="1"/>
    </location>
</feature>
<dbReference type="PROSITE" id="PS00198">
    <property type="entry name" value="4FE4S_FER_1"/>
    <property type="match status" value="1"/>
</dbReference>
<feature type="domain" description="4Fe-4S ferredoxin-type" evidence="1">
    <location>
        <begin position="1"/>
        <end position="21"/>
    </location>
</feature>
<proteinExistence type="predicted"/>
<reference evidence="2" key="1">
    <citation type="journal article" date="2014" name="Front. Microbiol.">
        <title>High frequency of phylogenetically diverse reductive dehalogenase-homologous genes in deep subseafloor sedimentary metagenomes.</title>
        <authorList>
            <person name="Kawai M."/>
            <person name="Futagami T."/>
            <person name="Toyoda A."/>
            <person name="Takaki Y."/>
            <person name="Nishi S."/>
            <person name="Hori S."/>
            <person name="Arai W."/>
            <person name="Tsubouchi T."/>
            <person name="Morono Y."/>
            <person name="Uchiyama I."/>
            <person name="Ito T."/>
            <person name="Fujiyama A."/>
            <person name="Inagaki F."/>
            <person name="Takami H."/>
        </authorList>
    </citation>
    <scope>NUCLEOTIDE SEQUENCE</scope>
    <source>
        <strain evidence="2">Expedition CK06-06</strain>
    </source>
</reference>
<dbReference type="PROSITE" id="PS51379">
    <property type="entry name" value="4FE4S_FER_2"/>
    <property type="match status" value="1"/>
</dbReference>
<protein>
    <recommendedName>
        <fullName evidence="1">4Fe-4S ferredoxin-type domain-containing protein</fullName>
    </recommendedName>
</protein>
<sequence>CTGCAVCRNQCPCHAIEMIPEPETVPEQAAAGQE</sequence>
<gene>
    <name evidence="2" type="ORF">S01H4_46766</name>
</gene>
<evidence type="ECO:0000259" key="1">
    <source>
        <dbReference type="PROSITE" id="PS51379"/>
    </source>
</evidence>
<dbReference type="AlphaFoldDB" id="X1CKY7"/>
<organism evidence="2">
    <name type="scientific">marine sediment metagenome</name>
    <dbReference type="NCBI Taxonomy" id="412755"/>
    <lineage>
        <taxon>unclassified sequences</taxon>
        <taxon>metagenomes</taxon>
        <taxon>ecological metagenomes</taxon>
    </lineage>
</organism>
<dbReference type="InterPro" id="IPR017896">
    <property type="entry name" value="4Fe4S_Fe-S-bd"/>
</dbReference>
<name>X1CKY7_9ZZZZ</name>
<comment type="caution">
    <text evidence="2">The sequence shown here is derived from an EMBL/GenBank/DDBJ whole genome shotgun (WGS) entry which is preliminary data.</text>
</comment>
<accession>X1CKY7</accession>